<dbReference type="EMBL" id="BART01020186">
    <property type="protein sequence ID" value="GAH01147.1"/>
    <property type="molecule type" value="Genomic_DNA"/>
</dbReference>
<reference evidence="1" key="1">
    <citation type="journal article" date="2014" name="Front. Microbiol.">
        <title>High frequency of phylogenetically diverse reductive dehalogenase-homologous genes in deep subseafloor sedimentary metagenomes.</title>
        <authorList>
            <person name="Kawai M."/>
            <person name="Futagami T."/>
            <person name="Toyoda A."/>
            <person name="Takaki Y."/>
            <person name="Nishi S."/>
            <person name="Hori S."/>
            <person name="Arai W."/>
            <person name="Tsubouchi T."/>
            <person name="Morono Y."/>
            <person name="Uchiyama I."/>
            <person name="Ito T."/>
            <person name="Fujiyama A."/>
            <person name="Inagaki F."/>
            <person name="Takami H."/>
        </authorList>
    </citation>
    <scope>NUCLEOTIDE SEQUENCE</scope>
    <source>
        <strain evidence="1">Expedition CK06-06</strain>
    </source>
</reference>
<proteinExistence type="predicted"/>
<comment type="caution">
    <text evidence="1">The sequence shown here is derived from an EMBL/GenBank/DDBJ whole genome shotgun (WGS) entry which is preliminary data.</text>
</comment>
<protein>
    <submittedName>
        <fullName evidence="1">Uncharacterized protein</fullName>
    </submittedName>
</protein>
<gene>
    <name evidence="1" type="ORF">S01H4_37552</name>
</gene>
<accession>X1C1J0</accession>
<sequence>MPCFISFRDIDFTNTLEGVRVRIWTDVFSHVWVRVTAQEPHIHKKMSVIRGLPLMEDLRFCFTVFEDFEQLEAGHTICHTFWLANWPYCTTKWLYIWGSINTEVCVSTSAIFRYHNNGQEIIPVPDPMYELNPLDPELIVFPTGGAWDTYDFSLDVPVGASGVILMLKILTP</sequence>
<name>X1C1J0_9ZZZZ</name>
<evidence type="ECO:0000313" key="1">
    <source>
        <dbReference type="EMBL" id="GAH01147.1"/>
    </source>
</evidence>
<organism evidence="1">
    <name type="scientific">marine sediment metagenome</name>
    <dbReference type="NCBI Taxonomy" id="412755"/>
    <lineage>
        <taxon>unclassified sequences</taxon>
        <taxon>metagenomes</taxon>
        <taxon>ecological metagenomes</taxon>
    </lineage>
</organism>
<feature type="non-terminal residue" evidence="1">
    <location>
        <position position="172"/>
    </location>
</feature>
<dbReference type="AlphaFoldDB" id="X1C1J0"/>